<reference evidence="2" key="2">
    <citation type="submission" date="2022-01" db="EMBL/GenBank/DDBJ databases">
        <authorList>
            <person name="Yamashiro T."/>
            <person name="Shiraishi A."/>
            <person name="Satake H."/>
            <person name="Nakayama K."/>
        </authorList>
    </citation>
    <scope>NUCLEOTIDE SEQUENCE</scope>
</reference>
<comment type="caution">
    <text evidence="2">The sequence shown here is derived from an EMBL/GenBank/DDBJ whole genome shotgun (WGS) entry which is preliminary data.</text>
</comment>
<sequence>MSPGNVARDKLDSDSDTVASPSPRAENEPRGQNELSRKQKKFQKSSSNIGATNFYEFDSVILLIMCFGISWRAPKIHGTTLFAVMFINGSEYSKDFHLWTVGDGVTSVMSTDVARGHGGDDRPPPHQAPTGCGGCLGNRGKGTRKPNLGGRRAGRMHTRQETRNLRLKAIKDKNGPVPIRFEWNDRETLMPLDDHAAHWANYLGELVRELPLHHPSWRQTQFDLRPHMESDRWPQIYAGIQQHLQKIYNGKKAALKERYWVPEEDGTYDLERLRRGRPSHISEVNWDAQLAFWNDPKNLARAAQNKQNRAKSKVMETSATREYPSLIHTFFLTHTVGGVFLNPEDKALYDEMLRLQGLGSNTPTGVPYTEDEIMAIVRGGKQRGHIPGVGRVLPGQGTVIPPPSQSTHSTDIARLKKREKQLTKQVNMFMRLFRSDDKFSQMLNQFESQPEYGGGSGSGGCGDDEPGDDEDGGEDEDDS</sequence>
<organism evidence="2 3">
    <name type="scientific">Tanacetum coccineum</name>
    <dbReference type="NCBI Taxonomy" id="301880"/>
    <lineage>
        <taxon>Eukaryota</taxon>
        <taxon>Viridiplantae</taxon>
        <taxon>Streptophyta</taxon>
        <taxon>Embryophyta</taxon>
        <taxon>Tracheophyta</taxon>
        <taxon>Spermatophyta</taxon>
        <taxon>Magnoliopsida</taxon>
        <taxon>eudicotyledons</taxon>
        <taxon>Gunneridae</taxon>
        <taxon>Pentapetalae</taxon>
        <taxon>asterids</taxon>
        <taxon>campanulids</taxon>
        <taxon>Asterales</taxon>
        <taxon>Asteraceae</taxon>
        <taxon>Asteroideae</taxon>
        <taxon>Anthemideae</taxon>
        <taxon>Anthemidinae</taxon>
        <taxon>Tanacetum</taxon>
    </lineage>
</organism>
<evidence type="ECO:0000313" key="3">
    <source>
        <dbReference type="Proteomes" id="UP001151760"/>
    </source>
</evidence>
<feature type="compositionally biased region" description="Basic and acidic residues" evidence="1">
    <location>
        <begin position="25"/>
        <end position="37"/>
    </location>
</feature>
<feature type="compositionally biased region" description="Gly residues" evidence="1">
    <location>
        <begin position="452"/>
        <end position="461"/>
    </location>
</feature>
<dbReference type="EMBL" id="BQNB010016451">
    <property type="protein sequence ID" value="GJT51963.1"/>
    <property type="molecule type" value="Genomic_DNA"/>
</dbReference>
<proteinExistence type="predicted"/>
<evidence type="ECO:0000256" key="1">
    <source>
        <dbReference type="SAM" id="MobiDB-lite"/>
    </source>
</evidence>
<reference evidence="2" key="1">
    <citation type="journal article" date="2022" name="Int. J. Mol. Sci.">
        <title>Draft Genome of Tanacetum Coccineum: Genomic Comparison of Closely Related Tanacetum-Family Plants.</title>
        <authorList>
            <person name="Yamashiro T."/>
            <person name="Shiraishi A."/>
            <person name="Nakayama K."/>
            <person name="Satake H."/>
        </authorList>
    </citation>
    <scope>NUCLEOTIDE SEQUENCE</scope>
</reference>
<evidence type="ECO:0000313" key="2">
    <source>
        <dbReference type="EMBL" id="GJT51963.1"/>
    </source>
</evidence>
<feature type="region of interest" description="Disordered" evidence="1">
    <location>
        <begin position="115"/>
        <end position="160"/>
    </location>
</feature>
<feature type="region of interest" description="Disordered" evidence="1">
    <location>
        <begin position="1"/>
        <end position="43"/>
    </location>
</feature>
<gene>
    <name evidence="2" type="ORF">Tco_0978120</name>
</gene>
<accession>A0ABQ5EM22</accession>
<keyword evidence="3" id="KW-1185">Reference proteome</keyword>
<protein>
    <submittedName>
        <fullName evidence="2">Uncharacterized protein</fullName>
    </submittedName>
</protein>
<feature type="compositionally biased region" description="Acidic residues" evidence="1">
    <location>
        <begin position="462"/>
        <end position="479"/>
    </location>
</feature>
<name>A0ABQ5EM22_9ASTR</name>
<feature type="region of interest" description="Disordered" evidence="1">
    <location>
        <begin position="441"/>
        <end position="479"/>
    </location>
</feature>
<dbReference type="Proteomes" id="UP001151760">
    <property type="component" value="Unassembled WGS sequence"/>
</dbReference>
<feature type="compositionally biased region" description="Gly residues" evidence="1">
    <location>
        <begin position="131"/>
        <end position="140"/>
    </location>
</feature>
<feature type="compositionally biased region" description="Basic and acidic residues" evidence="1">
    <location>
        <begin position="115"/>
        <end position="124"/>
    </location>
</feature>